<comment type="caution">
    <text evidence="2">The sequence shown here is derived from an EMBL/GenBank/DDBJ whole genome shotgun (WGS) entry which is preliminary data.</text>
</comment>
<feature type="region of interest" description="Disordered" evidence="1">
    <location>
        <begin position="238"/>
        <end position="266"/>
    </location>
</feature>
<dbReference type="EMBL" id="JAULSW010000005">
    <property type="protein sequence ID" value="KAK3380912.1"/>
    <property type="molecule type" value="Genomic_DNA"/>
</dbReference>
<proteinExistence type="predicted"/>
<accession>A0AAE0NG67</accession>
<reference evidence="2" key="2">
    <citation type="submission" date="2023-06" db="EMBL/GenBank/DDBJ databases">
        <authorList>
            <consortium name="Lawrence Berkeley National Laboratory"/>
            <person name="Haridas S."/>
            <person name="Hensen N."/>
            <person name="Bonometti L."/>
            <person name="Westerberg I."/>
            <person name="Brannstrom I.O."/>
            <person name="Guillou S."/>
            <person name="Cros-Aarteil S."/>
            <person name="Calhoun S."/>
            <person name="Kuo A."/>
            <person name="Mondo S."/>
            <person name="Pangilinan J."/>
            <person name="Riley R."/>
            <person name="LaButti K."/>
            <person name="Andreopoulos B."/>
            <person name="Lipzen A."/>
            <person name="Chen C."/>
            <person name="Yanf M."/>
            <person name="Daum C."/>
            <person name="Ng V."/>
            <person name="Clum A."/>
            <person name="Steindorff A."/>
            <person name="Ohm R."/>
            <person name="Martin F."/>
            <person name="Silar P."/>
            <person name="Natvig D."/>
            <person name="Lalanne C."/>
            <person name="Gautier V."/>
            <person name="Ament-velasquez S.L."/>
            <person name="Kruys A."/>
            <person name="Hutchinson M.I."/>
            <person name="Powell A.J."/>
            <person name="Barry K."/>
            <person name="Miller A.N."/>
            <person name="Grigoriev I.V."/>
            <person name="Debuchy R."/>
            <person name="Gladieux P."/>
            <person name="Thoren M.H."/>
            <person name="Johannesson H."/>
        </authorList>
    </citation>
    <scope>NUCLEOTIDE SEQUENCE</scope>
    <source>
        <strain evidence="2">CBS 232.78</strain>
    </source>
</reference>
<protein>
    <submittedName>
        <fullName evidence="2">Uncharacterized protein</fullName>
    </submittedName>
</protein>
<name>A0AAE0NG67_9PEZI</name>
<keyword evidence="3" id="KW-1185">Reference proteome</keyword>
<dbReference type="AlphaFoldDB" id="A0AAE0NG67"/>
<organism evidence="2 3">
    <name type="scientific">Podospora didyma</name>
    <dbReference type="NCBI Taxonomy" id="330526"/>
    <lineage>
        <taxon>Eukaryota</taxon>
        <taxon>Fungi</taxon>
        <taxon>Dikarya</taxon>
        <taxon>Ascomycota</taxon>
        <taxon>Pezizomycotina</taxon>
        <taxon>Sordariomycetes</taxon>
        <taxon>Sordariomycetidae</taxon>
        <taxon>Sordariales</taxon>
        <taxon>Podosporaceae</taxon>
        <taxon>Podospora</taxon>
    </lineage>
</organism>
<reference evidence="2" key="1">
    <citation type="journal article" date="2023" name="Mol. Phylogenet. Evol.">
        <title>Genome-scale phylogeny and comparative genomics of the fungal order Sordariales.</title>
        <authorList>
            <person name="Hensen N."/>
            <person name="Bonometti L."/>
            <person name="Westerberg I."/>
            <person name="Brannstrom I.O."/>
            <person name="Guillou S."/>
            <person name="Cros-Aarteil S."/>
            <person name="Calhoun S."/>
            <person name="Haridas S."/>
            <person name="Kuo A."/>
            <person name="Mondo S."/>
            <person name="Pangilinan J."/>
            <person name="Riley R."/>
            <person name="LaButti K."/>
            <person name="Andreopoulos B."/>
            <person name="Lipzen A."/>
            <person name="Chen C."/>
            <person name="Yan M."/>
            <person name="Daum C."/>
            <person name="Ng V."/>
            <person name="Clum A."/>
            <person name="Steindorff A."/>
            <person name="Ohm R.A."/>
            <person name="Martin F."/>
            <person name="Silar P."/>
            <person name="Natvig D.O."/>
            <person name="Lalanne C."/>
            <person name="Gautier V."/>
            <person name="Ament-Velasquez S.L."/>
            <person name="Kruys A."/>
            <person name="Hutchinson M.I."/>
            <person name="Powell A.J."/>
            <person name="Barry K."/>
            <person name="Miller A.N."/>
            <person name="Grigoriev I.V."/>
            <person name="Debuchy R."/>
            <person name="Gladieux P."/>
            <person name="Hiltunen Thoren M."/>
            <person name="Johannesson H."/>
        </authorList>
    </citation>
    <scope>NUCLEOTIDE SEQUENCE</scope>
    <source>
        <strain evidence="2">CBS 232.78</strain>
    </source>
</reference>
<sequence length="454" mass="46655">MFDVDADAASCQCFGLDYSDSGSYLIDASANGNFSFASQFQGNCSDGVVYPTFRDPDSNQYGCSTIHSAPVGSVQISTCGIPYSNLTTGTWSIVIYLPSHNTTITRTFQLTVGVPATVVTTVTPTVIIGTTSTAPDETTTTTARQTLNTTLPATTLTTPCSPQATSTTILRLPPNTIVQTSTVLQYTTDGTVTSSDTTTSTVTAVCRYPAATAKTTAKTTARTTAKTNAKTTSTVKTSTIKTSSVKPTTTPKTTAPPAITSAPKLPTGRFTFTTAGSICAVNPPFGAGGAGGGWRGGGGWGGGGGPPAWVTSMWGGAAGGALPSFVSCVKVGKRTAAVGGPAGVRIAAWTSTYVQTTFTATEVTTVYVPAATVTRYILDTVTQTITPPASIVCVNPPDATQTVSLPGANLTRITLETLATHVIETVFITQTYITIFNDMASATACWQNGGTYGV</sequence>
<feature type="compositionally biased region" description="Low complexity" evidence="1">
    <location>
        <begin position="238"/>
        <end position="264"/>
    </location>
</feature>
<evidence type="ECO:0000256" key="1">
    <source>
        <dbReference type="SAM" id="MobiDB-lite"/>
    </source>
</evidence>
<evidence type="ECO:0000313" key="3">
    <source>
        <dbReference type="Proteomes" id="UP001285441"/>
    </source>
</evidence>
<dbReference type="Proteomes" id="UP001285441">
    <property type="component" value="Unassembled WGS sequence"/>
</dbReference>
<evidence type="ECO:0000313" key="2">
    <source>
        <dbReference type="EMBL" id="KAK3380912.1"/>
    </source>
</evidence>
<gene>
    <name evidence="2" type="ORF">B0H63DRAFT_523653</name>
</gene>